<reference evidence="2 3" key="1">
    <citation type="submission" date="2023-03" db="EMBL/GenBank/DDBJ databases">
        <title>Comparative genome and transcriptome analysis combination mining strategies for increasing vitamin B12 production of Ensifer adhaerens strain.</title>
        <authorList>
            <person name="Yongheng L."/>
        </authorList>
    </citation>
    <scope>NUCLEOTIDE SEQUENCE [LARGE SCALE GENOMIC DNA]</scope>
    <source>
        <strain evidence="2 3">Casida A-T305</strain>
        <plasmid evidence="2 3">unnamedB</plasmid>
    </source>
</reference>
<keyword evidence="1" id="KW-1133">Transmembrane helix</keyword>
<organism evidence="2 3">
    <name type="scientific">Ensifer adhaerens</name>
    <name type="common">Sinorhizobium morelense</name>
    <dbReference type="NCBI Taxonomy" id="106592"/>
    <lineage>
        <taxon>Bacteria</taxon>
        <taxon>Pseudomonadati</taxon>
        <taxon>Pseudomonadota</taxon>
        <taxon>Alphaproteobacteria</taxon>
        <taxon>Hyphomicrobiales</taxon>
        <taxon>Rhizobiaceae</taxon>
        <taxon>Sinorhizobium/Ensifer group</taxon>
        <taxon>Ensifer</taxon>
    </lineage>
</organism>
<dbReference type="EMBL" id="CP121310">
    <property type="protein sequence ID" value="WFP95496.1"/>
    <property type="molecule type" value="Genomic_DNA"/>
</dbReference>
<name>A0ABY8HTN3_ENSAD</name>
<dbReference type="Proteomes" id="UP001214094">
    <property type="component" value="Plasmid unnamedB"/>
</dbReference>
<protein>
    <submittedName>
        <fullName evidence="2">DUF2721 domain-containing protein</fullName>
    </submittedName>
</protein>
<feature type="transmembrane region" description="Helical" evidence="1">
    <location>
        <begin position="12"/>
        <end position="34"/>
    </location>
</feature>
<dbReference type="RefSeq" id="WP_034798730.1">
    <property type="nucleotide sequence ID" value="NZ_CAXURO020000003.1"/>
</dbReference>
<sequence length="150" mass="16407">MQTPAIVTDLASIVQTALAPVFLLAGTAGFVGVYEMRLGRVSDRLNAIQEKGERGGGRRTQLDYLRRRTLALEIAVALGTFAAICTGWAILNLLAGALQFGFREENLFWFFGGAILSLIGSLVAFLVEMLIAGRSMLRQIRMDETTPERD</sequence>
<dbReference type="InterPro" id="IPR021279">
    <property type="entry name" value="DUF2721"/>
</dbReference>
<proteinExistence type="predicted"/>
<evidence type="ECO:0000313" key="3">
    <source>
        <dbReference type="Proteomes" id="UP001214094"/>
    </source>
</evidence>
<dbReference type="Pfam" id="PF11026">
    <property type="entry name" value="DUF2721"/>
    <property type="match status" value="1"/>
</dbReference>
<feature type="transmembrane region" description="Helical" evidence="1">
    <location>
        <begin position="70"/>
        <end position="95"/>
    </location>
</feature>
<evidence type="ECO:0000313" key="2">
    <source>
        <dbReference type="EMBL" id="WFP95496.1"/>
    </source>
</evidence>
<keyword evidence="1" id="KW-0812">Transmembrane</keyword>
<keyword evidence="3" id="KW-1185">Reference proteome</keyword>
<dbReference type="GeneID" id="29522361"/>
<evidence type="ECO:0000256" key="1">
    <source>
        <dbReference type="SAM" id="Phobius"/>
    </source>
</evidence>
<gene>
    <name evidence="2" type="ORF">P4B07_31230</name>
</gene>
<keyword evidence="2" id="KW-0614">Plasmid</keyword>
<keyword evidence="1" id="KW-0472">Membrane</keyword>
<feature type="transmembrane region" description="Helical" evidence="1">
    <location>
        <begin position="107"/>
        <end position="132"/>
    </location>
</feature>
<accession>A0ABY8HTN3</accession>
<geneLocation type="plasmid" evidence="2 3">
    <name>unnamedB</name>
</geneLocation>